<proteinExistence type="predicted"/>
<dbReference type="Proteomes" id="UP000060132">
    <property type="component" value="Chromosome"/>
</dbReference>
<dbReference type="EMBL" id="CP011219">
    <property type="protein sequence ID" value="AKO32718.1"/>
    <property type="molecule type" value="Genomic_DNA"/>
</dbReference>
<evidence type="ECO:0000313" key="2">
    <source>
        <dbReference type="Proteomes" id="UP000060132"/>
    </source>
</evidence>
<organism evidence="1 2">
    <name type="scientific">Haemophilus ducreyi</name>
    <dbReference type="NCBI Taxonomy" id="730"/>
    <lineage>
        <taxon>Bacteria</taxon>
        <taxon>Pseudomonadati</taxon>
        <taxon>Pseudomonadota</taxon>
        <taxon>Gammaproteobacteria</taxon>
        <taxon>Pasteurellales</taxon>
        <taxon>Pasteurellaceae</taxon>
        <taxon>Haemophilus</taxon>
    </lineage>
</organism>
<name>A0AAC8UD23_HAEDC</name>
<gene>
    <name evidence="1" type="ORF">RZ57_06205</name>
</gene>
<protein>
    <submittedName>
        <fullName evidence="1">Uncharacterized protein</fullName>
    </submittedName>
</protein>
<dbReference type="RefSeq" id="WP_010945419.1">
    <property type="nucleotide sequence ID" value="NZ_CP011218.1"/>
</dbReference>
<dbReference type="AlphaFoldDB" id="A0AAC8UD23"/>
<evidence type="ECO:0000313" key="1">
    <source>
        <dbReference type="EMBL" id="AKO32718.1"/>
    </source>
</evidence>
<accession>A0AAC8UD23</accession>
<reference evidence="1 2" key="1">
    <citation type="journal article" date="2015" name="PLoS Negl. Trop. Dis.">
        <title>Haemophilus ducreyi Cutaneous Ulcer Strains Are Nearly Identical to Class I Genital Ulcer Strains.</title>
        <authorList>
            <person name="Gangaiah D."/>
            <person name="Webb K.M."/>
            <person name="Humphreys T.L."/>
            <person name="Fortney K.R."/>
            <person name="Toh E."/>
            <person name="Tai A."/>
            <person name="Katz S.S."/>
            <person name="Pillay A."/>
            <person name="Chen C.Y."/>
            <person name="Roberts S.A."/>
            <person name="Munson R.S.Jr."/>
            <person name="Spinola S.M."/>
        </authorList>
    </citation>
    <scope>NUCLEOTIDE SEQUENCE [LARGE SCALE GENOMIC DNA]</scope>
    <source>
        <strain evidence="2">CLU2</strain>
    </source>
</reference>
<sequence>MTQKLSKQELGERLLLKEKQERLTKQINALTQEIGELALPFIPKAPKTPPSLITMPLVARVLREYGDWIQCGEIAEQVLKLQGQPQFVDVGDSYYRAVKSMLLRLEKKGLVVRGGFHWRLKTL</sequence>